<accession>A0A5N8XUR4</accession>
<keyword evidence="2" id="KW-1185">Reference proteome</keyword>
<evidence type="ECO:0000313" key="1">
    <source>
        <dbReference type="EMBL" id="MPY62375.1"/>
    </source>
</evidence>
<proteinExistence type="predicted"/>
<organism evidence="1 2">
    <name type="scientific">Streptomyces spongiae</name>
    <dbReference type="NCBI Taxonomy" id="565072"/>
    <lineage>
        <taxon>Bacteria</taxon>
        <taxon>Bacillati</taxon>
        <taxon>Actinomycetota</taxon>
        <taxon>Actinomycetes</taxon>
        <taxon>Kitasatosporales</taxon>
        <taxon>Streptomycetaceae</taxon>
        <taxon>Streptomyces</taxon>
    </lineage>
</organism>
<name>A0A5N8XUR4_9ACTN</name>
<dbReference type="EMBL" id="VJZC01000405">
    <property type="protein sequence ID" value="MPY62375.1"/>
    <property type="molecule type" value="Genomic_DNA"/>
</dbReference>
<reference evidence="1 2" key="1">
    <citation type="submission" date="2019-07" db="EMBL/GenBank/DDBJ databases">
        <title>New species of Amycolatopsis and Streptomyces.</title>
        <authorList>
            <person name="Duangmal K."/>
            <person name="Teo W.F.A."/>
            <person name="Lipun K."/>
        </authorList>
    </citation>
    <scope>NUCLEOTIDE SEQUENCE [LARGE SCALE GENOMIC DNA]</scope>
    <source>
        <strain evidence="1 2">NBRC 106415</strain>
    </source>
</reference>
<evidence type="ECO:0000313" key="2">
    <source>
        <dbReference type="Proteomes" id="UP000400924"/>
    </source>
</evidence>
<dbReference type="AlphaFoldDB" id="A0A5N8XUR4"/>
<gene>
    <name evidence="1" type="ORF">FNH08_36080</name>
</gene>
<comment type="caution">
    <text evidence="1">The sequence shown here is derived from an EMBL/GenBank/DDBJ whole genome shotgun (WGS) entry which is preliminary data.</text>
</comment>
<sequence length="131" mass="14157">MNTQSDLGWIPHAGIQLRKAGVQFDAIRVDGGHGRVLADHLARMTGGTPGPIVEEANGRRAVYFLVPVGSTSHRTWPAGVTRLTAGPNRISYIPVPALNGSTWPLTWRYRPTAADHLVHTLLLRSALHSPG</sequence>
<evidence type="ECO:0008006" key="3">
    <source>
        <dbReference type="Google" id="ProtNLM"/>
    </source>
</evidence>
<dbReference type="RefSeq" id="WP_322726043.1">
    <property type="nucleotide sequence ID" value="NZ_VJZC01000405.1"/>
</dbReference>
<dbReference type="Proteomes" id="UP000400924">
    <property type="component" value="Unassembled WGS sequence"/>
</dbReference>
<protein>
    <recommendedName>
        <fullName evidence="3">DNA primase/polymerase bifunctional N-terminal domain-containing protein</fullName>
    </recommendedName>
</protein>